<keyword evidence="4" id="KW-0479">Metal-binding</keyword>
<dbReference type="PANTHER" id="PTHR12553">
    <property type="entry name" value="ZINC PHOSPHODIESTERASE ELAC PROTEIN 2"/>
    <property type="match status" value="1"/>
</dbReference>
<keyword evidence="6" id="KW-0378">Hydrolase</keyword>
<dbReference type="OMA" id="RCILHIN"/>
<keyword evidence="7" id="KW-0862">Zinc</keyword>
<keyword evidence="5" id="KW-0255">Endonuclease</keyword>
<dbReference type="InterPro" id="IPR047151">
    <property type="entry name" value="RNZ2-like"/>
</dbReference>
<dbReference type="EMBL" id="CAJJDM010000002">
    <property type="protein sequence ID" value="CAD8043430.1"/>
    <property type="molecule type" value="Genomic_DNA"/>
</dbReference>
<organism evidence="10 11">
    <name type="scientific">Paramecium primaurelia</name>
    <dbReference type="NCBI Taxonomy" id="5886"/>
    <lineage>
        <taxon>Eukaryota</taxon>
        <taxon>Sar</taxon>
        <taxon>Alveolata</taxon>
        <taxon>Ciliophora</taxon>
        <taxon>Intramacronucleata</taxon>
        <taxon>Oligohymenophorea</taxon>
        <taxon>Peniculida</taxon>
        <taxon>Parameciidae</taxon>
        <taxon>Paramecium</taxon>
    </lineage>
</organism>
<sequence length="674" mass="78596">MAKCHIQFIKLAKTSIILNFDQKSYIFNIPEGFQRYISDFSIKTKTASQIFFTNLNVSYINGIIGLLLTLNFDKQIDGTKVYGPPGLSQLISAFRYSEIGGKNIISLSCHEFWGKNLIYQKIDEQFKNILDGNIYPVLNGLKLVKYDEKESLKQFTDENVEILPILHKNNNISYIIKTRKIRGNVSIDKLNLLKLSNIQKKELFQNHQIQLGDQIYSEAYFREPDLEEQGILILDIVEDSDLTQIIFPYNLRCILHINDPKTENYINFLNNINVDHILCNQEIKNEYSDSIPKTKMICNYLNSKYPFNFPIYHNNHSIENKKQIQLQTNYHYILIPQNKKGYQMMNPSMIGQTSLIKEINYQQSPIKNYKSKILLQFLGTASMRPNKYRNVSGILVKQLNSAIILDCGEGTYHQLQVQNNFDFTQKILIWISHVHCDHNLGIASLLQNCNNVYLLVPQIMIPWLVQIIEFYQIKNQIHICYIPYQNYNLEQEFINQNAKLQKFNEINLEQLQDLFDIQLKYVNVDHCPQAYGLRINFKDGSSISYSGDTRPCQQFVQLSQNVDLMIHEATFTDNLQQNAINRKHSTIREAVESAILANAKTLILTHFSQRYCKQGFCQQMNQNINEIQQTINNENYEQYLNQKTVIALDYLSGLLDEYPNMVELSQQLQNLIEQ</sequence>
<reference evidence="10" key="1">
    <citation type="submission" date="2021-01" db="EMBL/GenBank/DDBJ databases">
        <authorList>
            <consortium name="Genoscope - CEA"/>
            <person name="William W."/>
        </authorList>
    </citation>
    <scope>NUCLEOTIDE SEQUENCE</scope>
</reference>
<name>A0A8S1JS89_PARPR</name>
<evidence type="ECO:0000256" key="4">
    <source>
        <dbReference type="ARBA" id="ARBA00022723"/>
    </source>
</evidence>
<dbReference type="AlphaFoldDB" id="A0A8S1JS89"/>
<dbReference type="PANTHER" id="PTHR12553:SF49">
    <property type="entry name" value="ZINC PHOSPHODIESTERASE ELAC PROTEIN 2"/>
    <property type="match status" value="1"/>
</dbReference>
<evidence type="ECO:0000256" key="1">
    <source>
        <dbReference type="ARBA" id="ARBA00001947"/>
    </source>
</evidence>
<feature type="domain" description="tRNase Z endonuclease" evidence="9">
    <location>
        <begin position="13"/>
        <end position="55"/>
    </location>
</feature>
<keyword evidence="11" id="KW-1185">Reference proteome</keyword>
<dbReference type="CDD" id="cd07718">
    <property type="entry name" value="RNaseZ_ELAC1_ELAC2-C-term-like_MBL-fold"/>
    <property type="match status" value="1"/>
</dbReference>
<evidence type="ECO:0000256" key="6">
    <source>
        <dbReference type="ARBA" id="ARBA00022801"/>
    </source>
</evidence>
<comment type="caution">
    <text evidence="10">The sequence shown here is derived from an EMBL/GenBank/DDBJ whole genome shotgun (WGS) entry which is preliminary data.</text>
</comment>
<evidence type="ECO:0000259" key="8">
    <source>
        <dbReference type="Pfam" id="PF12706"/>
    </source>
</evidence>
<evidence type="ECO:0000259" key="9">
    <source>
        <dbReference type="Pfam" id="PF13691"/>
    </source>
</evidence>
<evidence type="ECO:0000256" key="7">
    <source>
        <dbReference type="ARBA" id="ARBA00022833"/>
    </source>
</evidence>
<evidence type="ECO:0000256" key="3">
    <source>
        <dbReference type="ARBA" id="ARBA00022722"/>
    </source>
</evidence>
<dbReference type="GO" id="GO:1990180">
    <property type="term" value="P:mitochondrial tRNA 3'-end processing"/>
    <property type="evidence" value="ECO:0007669"/>
    <property type="project" value="TreeGrafter"/>
</dbReference>
<dbReference type="InterPro" id="IPR027794">
    <property type="entry name" value="tRNase_Z_dom"/>
</dbReference>
<gene>
    <name evidence="10" type="ORF">PPRIM_AZ9-3.1.T0050081</name>
</gene>
<evidence type="ECO:0000313" key="10">
    <source>
        <dbReference type="EMBL" id="CAD8043430.1"/>
    </source>
</evidence>
<keyword evidence="3" id="KW-0540">Nuclease</keyword>
<dbReference type="GO" id="GO:0042781">
    <property type="term" value="F:3'-tRNA processing endoribonuclease activity"/>
    <property type="evidence" value="ECO:0007669"/>
    <property type="project" value="InterPro"/>
</dbReference>
<dbReference type="GO" id="GO:0046872">
    <property type="term" value="F:metal ion binding"/>
    <property type="evidence" value="ECO:0007669"/>
    <property type="project" value="UniProtKB-KW"/>
</dbReference>
<comment type="cofactor">
    <cofactor evidence="1">
        <name>Zn(2+)</name>
        <dbReference type="ChEBI" id="CHEBI:29105"/>
    </cofactor>
</comment>
<dbReference type="GO" id="GO:0005739">
    <property type="term" value="C:mitochondrion"/>
    <property type="evidence" value="ECO:0007669"/>
    <property type="project" value="TreeGrafter"/>
</dbReference>
<evidence type="ECO:0000256" key="2">
    <source>
        <dbReference type="ARBA" id="ARBA00022694"/>
    </source>
</evidence>
<dbReference type="Pfam" id="PF13691">
    <property type="entry name" value="Lactamase_B_4"/>
    <property type="match status" value="1"/>
</dbReference>
<feature type="domain" description="Metallo-beta-lactamase" evidence="8">
    <location>
        <begin position="403"/>
        <end position="607"/>
    </location>
</feature>
<proteinExistence type="predicted"/>
<dbReference type="Proteomes" id="UP000688137">
    <property type="component" value="Unassembled WGS sequence"/>
</dbReference>
<keyword evidence="2" id="KW-0819">tRNA processing</keyword>
<accession>A0A8S1JS89</accession>
<evidence type="ECO:0000256" key="5">
    <source>
        <dbReference type="ARBA" id="ARBA00022759"/>
    </source>
</evidence>
<dbReference type="InterPro" id="IPR001279">
    <property type="entry name" value="Metallo-B-lactamas"/>
</dbReference>
<protein>
    <submittedName>
        <fullName evidence="10">Uncharacterized protein</fullName>
    </submittedName>
</protein>
<dbReference type="Pfam" id="PF12706">
    <property type="entry name" value="Lactamase_B_2"/>
    <property type="match status" value="1"/>
</dbReference>
<evidence type="ECO:0000313" key="11">
    <source>
        <dbReference type="Proteomes" id="UP000688137"/>
    </source>
</evidence>